<sequence length="190" mass="19894">MKASLISTVLTLFTAAFTITTAAPAPATSAGPISGVNSFKLKANSSAPKGLAGRTVTWDGTFGGNLGFSNSTGKELSAFIQSNATEGIAVYTRDTALRIYLRPTHRTPAYFAKLGNPLNDTAPALTLSTNFTVGEWAGESGEVNYVFGYNGNVGVWSACGGPEEYTLYYGTVGNHTSGCTANFGLDLFYE</sequence>
<organism evidence="2 3">
    <name type="scientific">Tuber magnatum</name>
    <name type="common">white Piedmont truffle</name>
    <dbReference type="NCBI Taxonomy" id="42249"/>
    <lineage>
        <taxon>Eukaryota</taxon>
        <taxon>Fungi</taxon>
        <taxon>Dikarya</taxon>
        <taxon>Ascomycota</taxon>
        <taxon>Pezizomycotina</taxon>
        <taxon>Pezizomycetes</taxon>
        <taxon>Pezizales</taxon>
        <taxon>Tuberaceae</taxon>
        <taxon>Tuber</taxon>
    </lineage>
</organism>
<feature type="signal peptide" evidence="1">
    <location>
        <begin position="1"/>
        <end position="22"/>
    </location>
</feature>
<gene>
    <name evidence="2" type="ORF">C7212DRAFT_180483</name>
</gene>
<protein>
    <submittedName>
        <fullName evidence="2">Uncharacterized protein</fullName>
    </submittedName>
</protein>
<dbReference type="OrthoDB" id="5382810at2759"/>
<evidence type="ECO:0000313" key="3">
    <source>
        <dbReference type="Proteomes" id="UP000246991"/>
    </source>
</evidence>
<dbReference type="AlphaFoldDB" id="A0A317SVJ1"/>
<name>A0A317SVJ1_9PEZI</name>
<accession>A0A317SVJ1</accession>
<proteinExistence type="predicted"/>
<evidence type="ECO:0000313" key="2">
    <source>
        <dbReference type="EMBL" id="PWW77141.1"/>
    </source>
</evidence>
<keyword evidence="1" id="KW-0732">Signal</keyword>
<keyword evidence="3" id="KW-1185">Reference proteome</keyword>
<reference evidence="2 3" key="1">
    <citation type="submission" date="2018-03" db="EMBL/GenBank/DDBJ databases">
        <title>Genomes of Pezizomycetes fungi and the evolution of truffles.</title>
        <authorList>
            <person name="Murat C."/>
            <person name="Payen T."/>
            <person name="Noel B."/>
            <person name="Kuo A."/>
            <person name="Martin F.M."/>
        </authorList>
    </citation>
    <scope>NUCLEOTIDE SEQUENCE [LARGE SCALE GENOMIC DNA]</scope>
    <source>
        <strain evidence="2">091103-1</strain>
    </source>
</reference>
<comment type="caution">
    <text evidence="2">The sequence shown here is derived from an EMBL/GenBank/DDBJ whole genome shotgun (WGS) entry which is preliminary data.</text>
</comment>
<feature type="chain" id="PRO_5016393367" evidence="1">
    <location>
        <begin position="23"/>
        <end position="190"/>
    </location>
</feature>
<dbReference type="Proteomes" id="UP000246991">
    <property type="component" value="Unassembled WGS sequence"/>
</dbReference>
<dbReference type="EMBL" id="PYWC01000026">
    <property type="protein sequence ID" value="PWW77141.1"/>
    <property type="molecule type" value="Genomic_DNA"/>
</dbReference>
<evidence type="ECO:0000256" key="1">
    <source>
        <dbReference type="SAM" id="SignalP"/>
    </source>
</evidence>